<dbReference type="Proteomes" id="UP000799440">
    <property type="component" value="Unassembled WGS sequence"/>
</dbReference>
<reference evidence="2" key="1">
    <citation type="journal article" date="2020" name="Stud. Mycol.">
        <title>101 Dothideomycetes genomes: a test case for predicting lifestyles and emergence of pathogens.</title>
        <authorList>
            <person name="Haridas S."/>
            <person name="Albert R."/>
            <person name="Binder M."/>
            <person name="Bloem J."/>
            <person name="Labutti K."/>
            <person name="Salamov A."/>
            <person name="Andreopoulos B."/>
            <person name="Baker S."/>
            <person name="Barry K."/>
            <person name="Bills G."/>
            <person name="Bluhm B."/>
            <person name="Cannon C."/>
            <person name="Castanera R."/>
            <person name="Culley D."/>
            <person name="Daum C."/>
            <person name="Ezra D."/>
            <person name="Gonzalez J."/>
            <person name="Henrissat B."/>
            <person name="Kuo A."/>
            <person name="Liang C."/>
            <person name="Lipzen A."/>
            <person name="Lutzoni F."/>
            <person name="Magnuson J."/>
            <person name="Mondo S."/>
            <person name="Nolan M."/>
            <person name="Ohm R."/>
            <person name="Pangilinan J."/>
            <person name="Park H.-J."/>
            <person name="Ramirez L."/>
            <person name="Alfaro M."/>
            <person name="Sun H."/>
            <person name="Tritt A."/>
            <person name="Yoshinaga Y."/>
            <person name="Zwiers L.-H."/>
            <person name="Turgeon B."/>
            <person name="Goodwin S."/>
            <person name="Spatafora J."/>
            <person name="Crous P."/>
            <person name="Grigoriev I."/>
        </authorList>
    </citation>
    <scope>NUCLEOTIDE SEQUENCE</scope>
    <source>
        <strain evidence="2">CBS 119925</strain>
    </source>
</reference>
<dbReference type="InterPro" id="IPR007149">
    <property type="entry name" value="Leo1"/>
</dbReference>
<dbReference type="GO" id="GO:1990269">
    <property type="term" value="F:RNA polymerase II C-terminal domain phosphoserine binding"/>
    <property type="evidence" value="ECO:0007669"/>
    <property type="project" value="TreeGrafter"/>
</dbReference>
<keyword evidence="3" id="KW-1185">Reference proteome</keyword>
<dbReference type="Pfam" id="PF04004">
    <property type="entry name" value="Leo1"/>
    <property type="match status" value="1"/>
</dbReference>
<feature type="compositionally biased region" description="Basic and acidic residues" evidence="1">
    <location>
        <begin position="328"/>
        <end position="339"/>
    </location>
</feature>
<dbReference type="GO" id="GO:0016593">
    <property type="term" value="C:Cdc73/Paf1 complex"/>
    <property type="evidence" value="ECO:0007669"/>
    <property type="project" value="InterPro"/>
</dbReference>
<dbReference type="PANTHER" id="PTHR23146">
    <property type="entry name" value="LEO1 PROTEIN"/>
    <property type="match status" value="1"/>
</dbReference>
<evidence type="ECO:0000313" key="3">
    <source>
        <dbReference type="Proteomes" id="UP000799440"/>
    </source>
</evidence>
<feature type="compositionally biased region" description="Acidic residues" evidence="1">
    <location>
        <begin position="40"/>
        <end position="63"/>
    </location>
</feature>
<dbReference type="AlphaFoldDB" id="A0A6A6V7C0"/>
<dbReference type="GO" id="GO:0006368">
    <property type="term" value="P:transcription elongation by RNA polymerase II"/>
    <property type="evidence" value="ECO:0007669"/>
    <property type="project" value="InterPro"/>
</dbReference>
<feature type="region of interest" description="Disordered" evidence="1">
    <location>
        <begin position="1"/>
        <end position="116"/>
    </location>
</feature>
<dbReference type="OrthoDB" id="20844at2759"/>
<feature type="compositionally biased region" description="Basic and acidic residues" evidence="1">
    <location>
        <begin position="380"/>
        <end position="398"/>
    </location>
</feature>
<feature type="compositionally biased region" description="Basic residues" evidence="1">
    <location>
        <begin position="368"/>
        <end position="379"/>
    </location>
</feature>
<organism evidence="2 3">
    <name type="scientific">Sporormia fimetaria CBS 119925</name>
    <dbReference type="NCBI Taxonomy" id="1340428"/>
    <lineage>
        <taxon>Eukaryota</taxon>
        <taxon>Fungi</taxon>
        <taxon>Dikarya</taxon>
        <taxon>Ascomycota</taxon>
        <taxon>Pezizomycotina</taxon>
        <taxon>Dothideomycetes</taxon>
        <taxon>Pleosporomycetidae</taxon>
        <taxon>Pleosporales</taxon>
        <taxon>Sporormiaceae</taxon>
        <taxon>Sporormia</taxon>
    </lineage>
</organism>
<dbReference type="PANTHER" id="PTHR23146:SF0">
    <property type="entry name" value="RNA POLYMERASE-ASSOCIATED PROTEIN LEO1"/>
    <property type="match status" value="1"/>
</dbReference>
<feature type="compositionally biased region" description="Acidic residues" evidence="1">
    <location>
        <begin position="399"/>
        <end position="427"/>
    </location>
</feature>
<protein>
    <recommendedName>
        <fullName evidence="4">Leo1-domain-containing protein</fullName>
    </recommendedName>
</protein>
<proteinExistence type="predicted"/>
<feature type="compositionally biased region" description="Gly residues" evidence="1">
    <location>
        <begin position="343"/>
        <end position="353"/>
    </location>
</feature>
<evidence type="ECO:0000256" key="1">
    <source>
        <dbReference type="SAM" id="MobiDB-lite"/>
    </source>
</evidence>
<feature type="compositionally biased region" description="Basic and acidic residues" evidence="1">
    <location>
        <begin position="79"/>
        <end position="94"/>
    </location>
</feature>
<sequence length="471" mass="52362">MAANSTPPHDVSDNEEHGGSLGLGAGDDAEGGADVRGTVEEPELDDEDGDDLFGDGGDDEEEPPSMRKLDDADLDSGDDEGRTDRVPHTQHAAEEAEEQTQTLMDADIARHPIPEPSDGELYRLKVPSFMSFEPNVFNAKTFQPPTTEHHSRESADDAFSAYETAMTTIRWRRSPSNPQELQSNARILRWSDGSLTMQLATQPLIQYQLNAQPLAPPQVNPKKPTPLSVKQKTQAQGKESYTYLAAPYEVAQVMRITSKFTTGLDVVPPPKAKDAALEKLQNAFAKKQNSGSTIENTSLVTTVEDPELARQQAELAFKQKQKALRAKQKQDERDKDRQLNIKVGGGRATGHGGLSVNDLEDDDGGRRGGIRKQGARKTGLRRDWSDDEDYGNRARNREDEYDEEDDFIAASDEEPEIVDDEDEEESIMDSPPRRRQETQSPKRSFGGDDEDVVVSRTKRRRVVEDDDDEDE</sequence>
<dbReference type="GO" id="GO:0032968">
    <property type="term" value="P:positive regulation of transcription elongation by RNA polymerase II"/>
    <property type="evidence" value="ECO:0007669"/>
    <property type="project" value="TreeGrafter"/>
</dbReference>
<feature type="region of interest" description="Disordered" evidence="1">
    <location>
        <begin position="319"/>
        <end position="471"/>
    </location>
</feature>
<evidence type="ECO:0000313" key="2">
    <source>
        <dbReference type="EMBL" id="KAF2745400.1"/>
    </source>
</evidence>
<evidence type="ECO:0008006" key="4">
    <source>
        <dbReference type="Google" id="ProtNLM"/>
    </source>
</evidence>
<accession>A0A6A6V7C0</accession>
<name>A0A6A6V7C0_9PLEO</name>
<gene>
    <name evidence="2" type="ORF">M011DRAFT_426994</name>
</gene>
<dbReference type="EMBL" id="MU006582">
    <property type="protein sequence ID" value="KAF2745400.1"/>
    <property type="molecule type" value="Genomic_DNA"/>
</dbReference>